<evidence type="ECO:0000256" key="1">
    <source>
        <dbReference type="ARBA" id="ARBA00006987"/>
    </source>
</evidence>
<dbReference type="SUPFAM" id="SSF53850">
    <property type="entry name" value="Periplasmic binding protein-like II"/>
    <property type="match status" value="1"/>
</dbReference>
<evidence type="ECO:0008006" key="5">
    <source>
        <dbReference type="Google" id="ProtNLM"/>
    </source>
</evidence>
<dbReference type="Gene3D" id="3.40.190.150">
    <property type="entry name" value="Bordetella uptake gene, domain 1"/>
    <property type="match status" value="1"/>
</dbReference>
<dbReference type="STRING" id="463025.BAU08_00140"/>
<dbReference type="EMBL" id="CP016171">
    <property type="protein sequence ID" value="ANN69966.1"/>
    <property type="molecule type" value="Genomic_DNA"/>
</dbReference>
<feature type="chain" id="PRO_5008258269" description="ABC transporter substrate-binding protein" evidence="2">
    <location>
        <begin position="23"/>
        <end position="323"/>
    </location>
</feature>
<dbReference type="RefSeq" id="WP_066667572.1">
    <property type="nucleotide sequence ID" value="NZ_CP016171.1"/>
</dbReference>
<gene>
    <name evidence="3" type="ORF">BAU08_00140</name>
</gene>
<comment type="similarity">
    <text evidence="1">Belongs to the UPF0065 (bug) family.</text>
</comment>
<dbReference type="InterPro" id="IPR042100">
    <property type="entry name" value="Bug_dom1"/>
</dbReference>
<dbReference type="CDD" id="cd07012">
    <property type="entry name" value="PBP2_Bug_TTT"/>
    <property type="match status" value="1"/>
</dbReference>
<protein>
    <recommendedName>
        <fullName evidence="5">ABC transporter substrate-binding protein</fullName>
    </recommendedName>
</protein>
<dbReference type="Gene3D" id="3.40.190.10">
    <property type="entry name" value="Periplasmic binding protein-like II"/>
    <property type="match status" value="1"/>
</dbReference>
<dbReference type="Pfam" id="PF03401">
    <property type="entry name" value="TctC"/>
    <property type="match status" value="1"/>
</dbReference>
<proteinExistence type="inferred from homology"/>
<evidence type="ECO:0000256" key="2">
    <source>
        <dbReference type="SAM" id="SignalP"/>
    </source>
</evidence>
<organism evidence="3 4">
    <name type="scientific">Bordetella bronchialis</name>
    <dbReference type="NCBI Taxonomy" id="463025"/>
    <lineage>
        <taxon>Bacteria</taxon>
        <taxon>Pseudomonadati</taxon>
        <taxon>Pseudomonadota</taxon>
        <taxon>Betaproteobacteria</taxon>
        <taxon>Burkholderiales</taxon>
        <taxon>Alcaligenaceae</taxon>
        <taxon>Bordetella</taxon>
    </lineage>
</organism>
<reference evidence="3 4" key="1">
    <citation type="submission" date="2016-06" db="EMBL/GenBank/DDBJ databases">
        <title>Complete genome sequences of Bordetella bronchialis and Bordetella flabilis.</title>
        <authorList>
            <person name="LiPuma J.J."/>
            <person name="Spilker T."/>
        </authorList>
    </citation>
    <scope>NUCLEOTIDE SEQUENCE [LARGE SCALE GENOMIC DNA]</scope>
    <source>
        <strain evidence="3 4">AU17976</strain>
    </source>
</reference>
<dbReference type="AlphaFoldDB" id="A0A193FS04"/>
<keyword evidence="2" id="KW-0732">Signal</keyword>
<feature type="signal peptide" evidence="2">
    <location>
        <begin position="1"/>
        <end position="22"/>
    </location>
</feature>
<accession>A0A193FS04</accession>
<sequence length="323" mass="33274">MRRLLTLLACLPACLAAAHAAAQDFPTRPITLVIASPAGSTPDTGARAIASSMAQALGQPVVVENRPGANGQIAAQEVLKNPPDGYTVLVAAGSTMAINPHVYPRQAVDVLKDLKAVGKIYSTDFFLIVRSDTGIDSMAALIARARQKPGALVAANSGPGSAAQLATEVLKQQTGADIYQVPFNGSPAAALGVASGNADMLIETQAVTEPFVSSGRVRRLATTGHARSPAYPDVPTMAEAGVPGMEISSWAGMFARIQAPPERVERLNAALNKALADPGIQAALRGGGLQPGGGSSADFQKEWQAQSQLWAGVVARSPGLTNR</sequence>
<dbReference type="PANTHER" id="PTHR42928">
    <property type="entry name" value="TRICARBOXYLATE-BINDING PROTEIN"/>
    <property type="match status" value="1"/>
</dbReference>
<dbReference type="PANTHER" id="PTHR42928:SF5">
    <property type="entry name" value="BLR1237 PROTEIN"/>
    <property type="match status" value="1"/>
</dbReference>
<name>A0A193FS04_9BORD</name>
<dbReference type="Proteomes" id="UP000092213">
    <property type="component" value="Chromosome"/>
</dbReference>
<evidence type="ECO:0000313" key="3">
    <source>
        <dbReference type="EMBL" id="ANN69966.1"/>
    </source>
</evidence>
<dbReference type="InterPro" id="IPR005064">
    <property type="entry name" value="BUG"/>
</dbReference>
<evidence type="ECO:0000313" key="4">
    <source>
        <dbReference type="Proteomes" id="UP000092213"/>
    </source>
</evidence>
<dbReference type="PIRSF" id="PIRSF017082">
    <property type="entry name" value="YflP"/>
    <property type="match status" value="1"/>
</dbReference>